<dbReference type="EMBL" id="JBHTIU010000069">
    <property type="protein sequence ID" value="MFD0870975.1"/>
    <property type="molecule type" value="Genomic_DNA"/>
</dbReference>
<evidence type="ECO:0000313" key="1">
    <source>
        <dbReference type="EMBL" id="MFD0870975.1"/>
    </source>
</evidence>
<evidence type="ECO:0000313" key="2">
    <source>
        <dbReference type="Proteomes" id="UP001597120"/>
    </source>
</evidence>
<dbReference type="RefSeq" id="WP_144941503.1">
    <property type="nucleotide sequence ID" value="NZ_JBHTIU010000069.1"/>
</dbReference>
<reference evidence="2" key="1">
    <citation type="journal article" date="2019" name="Int. J. Syst. Evol. Microbiol.">
        <title>The Global Catalogue of Microorganisms (GCM) 10K type strain sequencing project: providing services to taxonomists for standard genome sequencing and annotation.</title>
        <authorList>
            <consortium name="The Broad Institute Genomics Platform"/>
            <consortium name="The Broad Institute Genome Sequencing Center for Infectious Disease"/>
            <person name="Wu L."/>
            <person name="Ma J."/>
        </authorList>
    </citation>
    <scope>NUCLEOTIDE SEQUENCE [LARGE SCALE GENOMIC DNA]</scope>
    <source>
        <strain evidence="2">CCUG 57263</strain>
    </source>
</reference>
<organism evidence="1 2">
    <name type="scientific">Paenibacillus residui</name>
    <dbReference type="NCBI Taxonomy" id="629724"/>
    <lineage>
        <taxon>Bacteria</taxon>
        <taxon>Bacillati</taxon>
        <taxon>Bacillota</taxon>
        <taxon>Bacilli</taxon>
        <taxon>Bacillales</taxon>
        <taxon>Paenibacillaceae</taxon>
        <taxon>Paenibacillus</taxon>
    </lineage>
</organism>
<evidence type="ECO:0008006" key="3">
    <source>
        <dbReference type="Google" id="ProtNLM"/>
    </source>
</evidence>
<keyword evidence="2" id="KW-1185">Reference proteome</keyword>
<gene>
    <name evidence="1" type="ORF">ACFQ03_17695</name>
</gene>
<sequence length="59" mass="6856">MVLQVKTFDDKEELNNFLRTLSEDTVYSIDYKIAGEELHSENFMVVYKVKFQEHGGPTA</sequence>
<comment type="caution">
    <text evidence="1">The sequence shown here is derived from an EMBL/GenBank/DDBJ whole genome shotgun (WGS) entry which is preliminary data.</text>
</comment>
<name>A0ABW3DBX4_9BACL</name>
<accession>A0ABW3DBX4</accession>
<proteinExistence type="predicted"/>
<protein>
    <recommendedName>
        <fullName evidence="3">Sporulation protein Cse60</fullName>
    </recommendedName>
</protein>
<dbReference type="Proteomes" id="UP001597120">
    <property type="component" value="Unassembled WGS sequence"/>
</dbReference>